<evidence type="ECO:0000313" key="3">
    <source>
        <dbReference type="Proteomes" id="UP001501759"/>
    </source>
</evidence>
<evidence type="ECO:0000256" key="1">
    <source>
        <dbReference type="SAM" id="MobiDB-lite"/>
    </source>
</evidence>
<name>A0ABP9JKV1_9ACTN</name>
<accession>A0ABP9JKV1</accession>
<sequence>MDPKDRAPEEWVAYLARVHEGLQSGLEDLNRYYEGKQPLAYLNPELLEELGDQIKQVVINWPRLAVDALDERLDVEGFRYADDESAAADLWQIWQANNMDGKSQQAHIDALVMRRSFLVVGTNERDAGTPLVTVESPLQMQVDWDPRTRDVRAALKRWHEQDPLTDAVLNRYATLYLPDKTVHYAQTSATGWRETDRDEHKLGEVPVVPLVNRGRIMKPGGVSELTDVIPISDAACKIATDMMVSAEFHAVPRRVAFGVDEEDFQDASGNKVSKWSRIAGRIWAMSKRRGAGEDGGADVIQFPEAQLANFHSTIEILARLVAALSGQPPHFLGLDTNNPPSADAIRSAETRLVKRAERRQDCFSGSYERMNRLVLRFRDGDWDPRAMNLETLWRDPSTPTFAQKADAVVKLRQADILPVEQAREDLGYTAVQRQRMRQMDEDAVQRAVGGDFAADYGPKPEAVPADDPQPVE</sequence>
<organism evidence="2 3">
    <name type="scientific">Streptomyces siamensis</name>
    <dbReference type="NCBI Taxonomy" id="1274986"/>
    <lineage>
        <taxon>Bacteria</taxon>
        <taxon>Bacillati</taxon>
        <taxon>Actinomycetota</taxon>
        <taxon>Actinomycetes</taxon>
        <taxon>Kitasatosporales</taxon>
        <taxon>Streptomycetaceae</taxon>
        <taxon>Streptomyces</taxon>
    </lineage>
</organism>
<dbReference type="Pfam" id="PF05133">
    <property type="entry name" value="SPP1_portal"/>
    <property type="match status" value="1"/>
</dbReference>
<feature type="region of interest" description="Disordered" evidence="1">
    <location>
        <begin position="439"/>
        <end position="472"/>
    </location>
</feature>
<evidence type="ECO:0008006" key="4">
    <source>
        <dbReference type="Google" id="ProtNLM"/>
    </source>
</evidence>
<comment type="caution">
    <text evidence="2">The sequence shown here is derived from an EMBL/GenBank/DDBJ whole genome shotgun (WGS) entry which is preliminary data.</text>
</comment>
<keyword evidence="3" id="KW-1185">Reference proteome</keyword>
<gene>
    <name evidence="2" type="ORF">GCM10023335_76310</name>
</gene>
<dbReference type="RefSeq" id="WP_345657411.1">
    <property type="nucleotide sequence ID" value="NZ_BAABKB010000040.1"/>
</dbReference>
<protein>
    <recommendedName>
        <fullName evidence="4">Phage portal protein</fullName>
    </recommendedName>
</protein>
<proteinExistence type="predicted"/>
<dbReference type="InterPro" id="IPR021145">
    <property type="entry name" value="Portal_protein_SPP1_Gp6-like"/>
</dbReference>
<evidence type="ECO:0000313" key="2">
    <source>
        <dbReference type="EMBL" id="GAA5033132.1"/>
    </source>
</evidence>
<dbReference type="Proteomes" id="UP001501759">
    <property type="component" value="Unassembled WGS sequence"/>
</dbReference>
<reference evidence="3" key="1">
    <citation type="journal article" date="2019" name="Int. J. Syst. Evol. Microbiol.">
        <title>The Global Catalogue of Microorganisms (GCM) 10K type strain sequencing project: providing services to taxonomists for standard genome sequencing and annotation.</title>
        <authorList>
            <consortium name="The Broad Institute Genomics Platform"/>
            <consortium name="The Broad Institute Genome Sequencing Center for Infectious Disease"/>
            <person name="Wu L."/>
            <person name="Ma J."/>
        </authorList>
    </citation>
    <scope>NUCLEOTIDE SEQUENCE [LARGE SCALE GENOMIC DNA]</scope>
    <source>
        <strain evidence="3">JCM 18409</strain>
    </source>
</reference>
<dbReference type="EMBL" id="BAABKB010000040">
    <property type="protein sequence ID" value="GAA5033132.1"/>
    <property type="molecule type" value="Genomic_DNA"/>
</dbReference>